<dbReference type="EMBL" id="CP137852">
    <property type="protein sequence ID" value="WPB87457.1"/>
    <property type="molecule type" value="Genomic_DNA"/>
</dbReference>
<sequence length="344" mass="37228">MKLVFRADASRVIGSGHVMRCLSLAQELRRRGAAVQFICADQPGAIPHIIRAQGFECTMIPDDPAGDPVATLAAISAERADWLVVDHYGRDRAYERAIRPAVRHLMVIDDLADRSHDCDVLLDATEFTNPTERYAGLLPAGTRLLTGLRWALLNDTFRQIRQAISRRPGPVRRLLVTFGANDPLGITLRVARLLARPKYATLDVDLLGGVSNPLEPEVARTVANVAHIDYAAFNDRLPYLMVAADLALGAAGTTTWERCALGLPSLIVLLADNQIGVSACVERLGAARVLGMADTLSDATIEAAIDTALVDEKWRMGAAFAGMRAVDALGIHRVADGLLEGRWA</sequence>
<dbReference type="SUPFAM" id="SSF53756">
    <property type="entry name" value="UDP-Glycosyltransferase/glycogen phosphorylase"/>
    <property type="match status" value="1"/>
</dbReference>
<dbReference type="Proteomes" id="UP001305521">
    <property type="component" value="Chromosome"/>
</dbReference>
<accession>A0ABZ0PPR9</accession>
<dbReference type="Gene3D" id="3.40.50.2000">
    <property type="entry name" value="Glycogen Phosphorylase B"/>
    <property type="match status" value="1"/>
</dbReference>
<evidence type="ECO:0000313" key="1">
    <source>
        <dbReference type="EMBL" id="WPB87457.1"/>
    </source>
</evidence>
<keyword evidence="1" id="KW-0378">Hydrolase</keyword>
<protein>
    <submittedName>
        <fullName evidence="1">UDP-2,4-diacetamido-2,4, 6-trideoxy-beta-L-altropyranose hydrolase</fullName>
        <ecNumber evidence="1">3.6.1.57</ecNumber>
    </submittedName>
</protein>
<gene>
    <name evidence="1" type="primary">pseG</name>
    <name evidence="1" type="ORF">R9Z33_11370</name>
</gene>
<dbReference type="Gene3D" id="3.40.50.11190">
    <property type="match status" value="1"/>
</dbReference>
<dbReference type="RefSeq" id="WP_318651409.1">
    <property type="nucleotide sequence ID" value="NZ_CP137852.1"/>
</dbReference>
<dbReference type="InterPro" id="IPR020023">
    <property type="entry name" value="PseG"/>
</dbReference>
<organism evidence="1 2">
    <name type="scientific">Sediminicoccus rosea</name>
    <dbReference type="NCBI Taxonomy" id="1225128"/>
    <lineage>
        <taxon>Bacteria</taxon>
        <taxon>Pseudomonadati</taxon>
        <taxon>Pseudomonadota</taxon>
        <taxon>Alphaproteobacteria</taxon>
        <taxon>Acetobacterales</taxon>
        <taxon>Roseomonadaceae</taxon>
        <taxon>Sediminicoccus</taxon>
    </lineage>
</organism>
<dbReference type="PANTHER" id="PTHR21015">
    <property type="entry name" value="UDP-N-ACETYLGLUCOSAMINE--N-ACETYLMURAMYL-(PENTAPEPTIDE) PYROPHOSPHORYL-UNDECAPRENOL N-ACETYLGLUCOSAMINE TRANSFERASE 1"/>
    <property type="match status" value="1"/>
</dbReference>
<dbReference type="PANTHER" id="PTHR21015:SF22">
    <property type="entry name" value="GLYCOSYLTRANSFERASE"/>
    <property type="match status" value="1"/>
</dbReference>
<reference evidence="1 2" key="1">
    <citation type="submission" date="2023-11" db="EMBL/GenBank/DDBJ databases">
        <title>Arctic aerobic anoxygenic photoheterotroph Sediminicoccus rosea KRV36 adapts its photosynthesis to long days of polar summer.</title>
        <authorList>
            <person name="Tomasch J."/>
            <person name="Kopejtka K."/>
            <person name="Bily T."/>
            <person name="Gardiner A.T."/>
            <person name="Gardian Z."/>
            <person name="Shivaramu S."/>
            <person name="Koblizek M."/>
            <person name="Engelhardt F."/>
            <person name="Kaftan D."/>
        </authorList>
    </citation>
    <scope>NUCLEOTIDE SEQUENCE [LARGE SCALE GENOMIC DNA]</scope>
    <source>
        <strain evidence="1 2">R-30</strain>
    </source>
</reference>
<name>A0ABZ0PPR9_9PROT</name>
<dbReference type="EC" id="3.6.1.57" evidence="1"/>
<proteinExistence type="predicted"/>
<keyword evidence="2" id="KW-1185">Reference proteome</keyword>
<dbReference type="GO" id="GO:0016787">
    <property type="term" value="F:hydrolase activity"/>
    <property type="evidence" value="ECO:0007669"/>
    <property type="project" value="UniProtKB-KW"/>
</dbReference>
<dbReference type="NCBIfam" id="TIGR03590">
    <property type="entry name" value="PseG"/>
    <property type="match status" value="1"/>
</dbReference>
<evidence type="ECO:0000313" key="2">
    <source>
        <dbReference type="Proteomes" id="UP001305521"/>
    </source>
</evidence>